<dbReference type="EMBL" id="ASHM01023182">
    <property type="protein sequence ID" value="PNX71341.1"/>
    <property type="molecule type" value="Genomic_DNA"/>
</dbReference>
<evidence type="ECO:0000313" key="3">
    <source>
        <dbReference type="Proteomes" id="UP000236291"/>
    </source>
</evidence>
<organism evidence="2 3">
    <name type="scientific">Trifolium pratense</name>
    <name type="common">Red clover</name>
    <dbReference type="NCBI Taxonomy" id="57577"/>
    <lineage>
        <taxon>Eukaryota</taxon>
        <taxon>Viridiplantae</taxon>
        <taxon>Streptophyta</taxon>
        <taxon>Embryophyta</taxon>
        <taxon>Tracheophyta</taxon>
        <taxon>Spermatophyta</taxon>
        <taxon>Magnoliopsida</taxon>
        <taxon>eudicotyledons</taxon>
        <taxon>Gunneridae</taxon>
        <taxon>Pentapetalae</taxon>
        <taxon>rosids</taxon>
        <taxon>fabids</taxon>
        <taxon>Fabales</taxon>
        <taxon>Fabaceae</taxon>
        <taxon>Papilionoideae</taxon>
        <taxon>50 kb inversion clade</taxon>
        <taxon>NPAAA clade</taxon>
        <taxon>Hologalegina</taxon>
        <taxon>IRL clade</taxon>
        <taxon>Trifolieae</taxon>
        <taxon>Trifolium</taxon>
    </lineage>
</organism>
<name>A0A2K3KYI1_TRIPR</name>
<dbReference type="AlphaFoldDB" id="A0A2K3KYI1"/>
<evidence type="ECO:0000313" key="2">
    <source>
        <dbReference type="EMBL" id="PNX71341.1"/>
    </source>
</evidence>
<evidence type="ECO:0000256" key="1">
    <source>
        <dbReference type="SAM" id="MobiDB-lite"/>
    </source>
</evidence>
<sequence length="202" mass="22489">MFSSVLFKRLPAEAGISVLCASPGIVQTNVADDPFDFSSPRSHSLSSPETRQGDEEQPGGRSPYPPLIGNHDRAVELRARLNLNSYSCGSVARDLPKSIQTGYHLIPYFIFNAQEGSRSTLFAATDPQISEYCELLKSDEWPVCAYISHDCRPANPSEEAHNLQTSFEVWEKTLEMIGLPSDSVEKFLEGEEVKCRYGQEQQ</sequence>
<reference evidence="2 3" key="1">
    <citation type="journal article" date="2014" name="Am. J. Bot.">
        <title>Genome assembly and annotation for red clover (Trifolium pratense; Fabaceae).</title>
        <authorList>
            <person name="Istvanek J."/>
            <person name="Jaros M."/>
            <person name="Krenek A."/>
            <person name="Repkova J."/>
        </authorList>
    </citation>
    <scope>NUCLEOTIDE SEQUENCE [LARGE SCALE GENOMIC DNA]</scope>
    <source>
        <strain evidence="3">cv. Tatra</strain>
        <tissue evidence="2">Young leaves</tissue>
    </source>
</reference>
<reference evidence="2 3" key="2">
    <citation type="journal article" date="2017" name="Front. Plant Sci.">
        <title>Gene Classification and Mining of Molecular Markers Useful in Red Clover (Trifolium pratense) Breeding.</title>
        <authorList>
            <person name="Istvanek J."/>
            <person name="Dluhosova J."/>
            <person name="Dluhos P."/>
            <person name="Patkova L."/>
            <person name="Nedelnik J."/>
            <person name="Repkova J."/>
        </authorList>
    </citation>
    <scope>NUCLEOTIDE SEQUENCE [LARGE SCALE GENOMIC DNA]</scope>
    <source>
        <strain evidence="3">cv. Tatra</strain>
        <tissue evidence="2">Young leaves</tissue>
    </source>
</reference>
<comment type="caution">
    <text evidence="2">The sequence shown here is derived from an EMBL/GenBank/DDBJ whole genome shotgun (WGS) entry which is preliminary data.</text>
</comment>
<dbReference type="Proteomes" id="UP000236291">
    <property type="component" value="Unassembled WGS sequence"/>
</dbReference>
<dbReference type="ExpressionAtlas" id="A0A2K3KYI1">
    <property type="expression patterns" value="baseline"/>
</dbReference>
<proteinExistence type="predicted"/>
<gene>
    <name evidence="2" type="ORF">L195_g027217</name>
</gene>
<dbReference type="STRING" id="57577.A0A2K3KYI1"/>
<accession>A0A2K3KYI1</accession>
<feature type="compositionally biased region" description="Low complexity" evidence="1">
    <location>
        <begin position="38"/>
        <end position="47"/>
    </location>
</feature>
<protein>
    <submittedName>
        <fullName evidence="2">WW domain-containing oxidoreductase-like protein</fullName>
    </submittedName>
</protein>
<feature type="region of interest" description="Disordered" evidence="1">
    <location>
        <begin position="37"/>
        <end position="67"/>
    </location>
</feature>